<dbReference type="Pfam" id="PF06985">
    <property type="entry name" value="HET"/>
    <property type="match status" value="1"/>
</dbReference>
<dbReference type="InterPro" id="IPR010730">
    <property type="entry name" value="HET"/>
</dbReference>
<dbReference type="Pfam" id="PF26640">
    <property type="entry name" value="DUF8212"/>
    <property type="match status" value="1"/>
</dbReference>
<evidence type="ECO:0000259" key="2">
    <source>
        <dbReference type="Pfam" id="PF26640"/>
    </source>
</evidence>
<accession>A0A0D2C8Q5</accession>
<reference evidence="3 4" key="1">
    <citation type="submission" date="2015-01" db="EMBL/GenBank/DDBJ databases">
        <title>The Genome Sequence of Exophiala spinifera CBS89968.</title>
        <authorList>
            <consortium name="The Broad Institute Genomics Platform"/>
            <person name="Cuomo C."/>
            <person name="de Hoog S."/>
            <person name="Gorbushina A."/>
            <person name="Stielow B."/>
            <person name="Teixiera M."/>
            <person name="Abouelleil A."/>
            <person name="Chapman S.B."/>
            <person name="Priest M."/>
            <person name="Young S.K."/>
            <person name="Wortman J."/>
            <person name="Nusbaum C."/>
            <person name="Birren B."/>
        </authorList>
    </citation>
    <scope>NUCLEOTIDE SEQUENCE [LARGE SCALE GENOMIC DNA]</scope>
    <source>
        <strain evidence="3 4">CBS 89968</strain>
    </source>
</reference>
<dbReference type="VEuPathDB" id="FungiDB:PV08_00499"/>
<feature type="domain" description="Heterokaryon incompatibility" evidence="1">
    <location>
        <begin position="24"/>
        <end position="120"/>
    </location>
</feature>
<keyword evidence="4" id="KW-1185">Reference proteome</keyword>
<dbReference type="PANTHER" id="PTHR10622">
    <property type="entry name" value="HET DOMAIN-CONTAINING PROTEIN"/>
    <property type="match status" value="1"/>
</dbReference>
<organism evidence="3 4">
    <name type="scientific">Exophiala spinifera</name>
    <dbReference type="NCBI Taxonomy" id="91928"/>
    <lineage>
        <taxon>Eukaryota</taxon>
        <taxon>Fungi</taxon>
        <taxon>Dikarya</taxon>
        <taxon>Ascomycota</taxon>
        <taxon>Pezizomycotina</taxon>
        <taxon>Eurotiomycetes</taxon>
        <taxon>Chaetothyriomycetidae</taxon>
        <taxon>Chaetothyriales</taxon>
        <taxon>Herpotrichiellaceae</taxon>
        <taxon>Exophiala</taxon>
    </lineage>
</organism>
<gene>
    <name evidence="3" type="ORF">PV08_00499</name>
</gene>
<dbReference type="OrthoDB" id="674604at2759"/>
<evidence type="ECO:0000259" key="1">
    <source>
        <dbReference type="Pfam" id="PF06985"/>
    </source>
</evidence>
<dbReference type="InterPro" id="IPR058525">
    <property type="entry name" value="DUF8212"/>
</dbReference>
<dbReference type="STRING" id="91928.A0A0D2C8Q5"/>
<dbReference type="EMBL" id="KN847492">
    <property type="protein sequence ID" value="KIW19924.1"/>
    <property type="molecule type" value="Genomic_DNA"/>
</dbReference>
<dbReference type="AlphaFoldDB" id="A0A0D2C8Q5"/>
<feature type="domain" description="DUF8212" evidence="2">
    <location>
        <begin position="228"/>
        <end position="296"/>
    </location>
</feature>
<evidence type="ECO:0000313" key="4">
    <source>
        <dbReference type="Proteomes" id="UP000053328"/>
    </source>
</evidence>
<evidence type="ECO:0000313" key="3">
    <source>
        <dbReference type="EMBL" id="KIW19924.1"/>
    </source>
</evidence>
<dbReference type="RefSeq" id="XP_016240140.1">
    <property type="nucleotide sequence ID" value="XM_016374864.1"/>
</dbReference>
<dbReference type="GeneID" id="27327582"/>
<sequence>MPIRLIDTTTLRMKVFLGAKIPAYAILSHTWVEDEEVDFLEMNAILRDPQHPATDKSGYEKIRATCREAKRHGISYAWVDTCSIDKSSSAELTEAINSMFAWYRNAEVCFVFLSDVGPDSNILTTLQHCRWMTRGWTLQELIAPRDLRFYNSAWEHVGSKMSLKQQIRDTTAINDEVLEDCDALQDVPVARRMAWASRRETTRVEDIAYCLLGIFDVNMPLLYGEGDKAFIRLQEEIIRRSDDLSIFCNLPGFESLDQPPRPSTGTGDTRCLERYQDLFATSPKDFSVCYDISRGEWSGLIHTFSSTNVGVRFENVRIHVAHTVSNLERRSFYILPLGHMSPHISCTLLLEKIGPKYFVRRNHFSATNQLRFEMTWAMPGEPQDLHIVSKLTPAIYRQIHSVNRYGIEIKIRGNTRGPALSHERLYGTIEKAMPEDSWDAIGERFLVTMSAFRGYVKVRTGAANKIRDGVRVSYQQWFLGLKQDSRLGRTNFRGPLLKFLQFPDLAQEDEEQVAWDAMQEYGFDYAPCQLFLQALDAVLQARVERVQEVGDTRFRVVVDCDYASSRSQRRFK</sequence>
<protein>
    <submittedName>
        <fullName evidence="3">Uncharacterized protein</fullName>
    </submittedName>
</protein>
<dbReference type="Proteomes" id="UP000053328">
    <property type="component" value="Unassembled WGS sequence"/>
</dbReference>
<dbReference type="PANTHER" id="PTHR10622:SF12">
    <property type="entry name" value="HET DOMAIN-CONTAINING PROTEIN"/>
    <property type="match status" value="1"/>
</dbReference>
<proteinExistence type="predicted"/>
<dbReference type="HOGENOM" id="CLU_000288_138_11_1"/>
<name>A0A0D2C8Q5_9EURO</name>